<evidence type="ECO:0000259" key="3">
    <source>
        <dbReference type="Pfam" id="PF13387"/>
    </source>
</evidence>
<dbReference type="Pfam" id="PF25221">
    <property type="entry name" value="5TMH_Lnb"/>
    <property type="match status" value="1"/>
</dbReference>
<dbReference type="Pfam" id="PF13387">
    <property type="entry name" value="Lnb_N"/>
    <property type="match status" value="1"/>
</dbReference>
<dbReference type="Proteomes" id="UP000238304">
    <property type="component" value="Chromosome"/>
</dbReference>
<feature type="signal peptide" evidence="2">
    <location>
        <begin position="1"/>
        <end position="25"/>
    </location>
</feature>
<sequence>MKHFSSILLRFVFVALLLPVATLQAATAESNVPADSTRISLLTCAAGGEIYYLFGHTAIRYENFTRGVDVVFNYGVFDFNTPNFTFRFALGDTYYQLGVTEYRYFANEYDSLGRDVWQQTLNLTSGEKEHLFRRLQENYRPENRMYLYNFFYDNCATRPRDQIEHVIDGTLQYAENMTDNNTGVSFRDMLHTYSEGHPWARFGMDLCMGSKADEPISRREMMFVPFCLQEHFSKAQVTDRQGRRRPLVASEKKIVLTGKTPADFRTDGITPMQSALLLLTVVAGVTLWGVRRRKSLWGMDIALFATAGAAGCILAFLALFSKHPAVSPNYLLFVFHPLHLLCLPCMALRVRKKKMSRYMGGNFMVLTLFIALWVVIPQEIPLTVLPLALCLLIRSGSNLFLAYKQKK</sequence>
<name>A0ABM6T9P5_9BACE</name>
<dbReference type="InterPro" id="IPR025178">
    <property type="entry name" value="Lnb_N"/>
</dbReference>
<evidence type="ECO:0000256" key="2">
    <source>
        <dbReference type="SAM" id="SignalP"/>
    </source>
</evidence>
<gene>
    <name evidence="5" type="ORF">C4H11_11750</name>
</gene>
<organism evidence="5 6">
    <name type="scientific">Bacteroides zoogleoformans</name>
    <dbReference type="NCBI Taxonomy" id="28119"/>
    <lineage>
        <taxon>Bacteria</taxon>
        <taxon>Pseudomonadati</taxon>
        <taxon>Bacteroidota</taxon>
        <taxon>Bacteroidia</taxon>
        <taxon>Bacteroidales</taxon>
        <taxon>Bacteroidaceae</taxon>
        <taxon>Bacteroides</taxon>
    </lineage>
</organism>
<evidence type="ECO:0000313" key="5">
    <source>
        <dbReference type="EMBL" id="AVM53517.1"/>
    </source>
</evidence>
<feature type="transmembrane region" description="Helical" evidence="1">
    <location>
        <begin position="272"/>
        <end position="290"/>
    </location>
</feature>
<evidence type="ECO:0000313" key="6">
    <source>
        <dbReference type="Proteomes" id="UP000238304"/>
    </source>
</evidence>
<keyword evidence="6" id="KW-1185">Reference proteome</keyword>
<proteinExistence type="predicted"/>
<keyword evidence="1" id="KW-0472">Membrane</keyword>
<feature type="transmembrane region" description="Helical" evidence="1">
    <location>
        <begin position="358"/>
        <end position="376"/>
    </location>
</feature>
<keyword evidence="2" id="KW-0732">Signal</keyword>
<protein>
    <recommendedName>
        <fullName evidence="7">DUF4105 domain-containing protein</fullName>
    </recommendedName>
</protein>
<feature type="domain" description="Lnb N-terminal periplasmic" evidence="3">
    <location>
        <begin position="29"/>
        <end position="174"/>
    </location>
</feature>
<keyword evidence="1" id="KW-0812">Transmembrane</keyword>
<feature type="transmembrane region" description="Helical" evidence="1">
    <location>
        <begin position="302"/>
        <end position="321"/>
    </location>
</feature>
<accession>A0ABM6T9P5</accession>
<evidence type="ECO:0000256" key="1">
    <source>
        <dbReference type="SAM" id="Phobius"/>
    </source>
</evidence>
<evidence type="ECO:0000259" key="4">
    <source>
        <dbReference type="Pfam" id="PF25221"/>
    </source>
</evidence>
<feature type="transmembrane region" description="Helical" evidence="1">
    <location>
        <begin position="327"/>
        <end position="346"/>
    </location>
</feature>
<dbReference type="RefSeq" id="WP_106042258.1">
    <property type="nucleotide sequence ID" value="NZ_CP027231.1"/>
</dbReference>
<feature type="transmembrane region" description="Helical" evidence="1">
    <location>
        <begin position="382"/>
        <end position="403"/>
    </location>
</feature>
<dbReference type="EMBL" id="CP027231">
    <property type="protein sequence ID" value="AVM53517.1"/>
    <property type="molecule type" value="Genomic_DNA"/>
</dbReference>
<feature type="chain" id="PRO_5046454743" description="DUF4105 domain-containing protein" evidence="2">
    <location>
        <begin position="26"/>
        <end position="407"/>
    </location>
</feature>
<evidence type="ECO:0008006" key="7">
    <source>
        <dbReference type="Google" id="ProtNLM"/>
    </source>
</evidence>
<dbReference type="InterPro" id="IPR057436">
    <property type="entry name" value="5TMH_Lnb"/>
</dbReference>
<feature type="domain" description="Lnb-like transmembrane" evidence="4">
    <location>
        <begin position="266"/>
        <end position="406"/>
    </location>
</feature>
<keyword evidence="1" id="KW-1133">Transmembrane helix</keyword>
<reference evidence="5 6" key="1">
    <citation type="submission" date="2018-02" db="EMBL/GenBank/DDBJ databases">
        <authorList>
            <person name="Holder M.E."/>
            <person name="Ajami N.J."/>
            <person name="Petrosino J.F."/>
        </authorList>
    </citation>
    <scope>NUCLEOTIDE SEQUENCE [LARGE SCALE GENOMIC DNA]</scope>
    <source>
        <strain evidence="5 6">ATCC 33285</strain>
    </source>
</reference>